<feature type="region of interest" description="Disordered" evidence="2">
    <location>
        <begin position="1"/>
        <end position="92"/>
    </location>
</feature>
<keyword evidence="7" id="KW-1185">Reference proteome</keyword>
<evidence type="ECO:0000313" key="6">
    <source>
        <dbReference type="EnsemblPlants" id="KQJ98089"/>
    </source>
</evidence>
<dbReference type="Gramene" id="KQJ98091">
    <property type="protein sequence ID" value="KQJ98091"/>
    <property type="gene ID" value="BRADI_3g34860v3"/>
</dbReference>
<keyword evidence="3" id="KW-1133">Transmembrane helix</keyword>
<feature type="compositionally biased region" description="Low complexity" evidence="2">
    <location>
        <begin position="45"/>
        <end position="60"/>
    </location>
</feature>
<dbReference type="Gramene" id="PNT68027">
    <property type="protein sequence ID" value="PNT68027"/>
    <property type="gene ID" value="BRADI_3g34860v3"/>
</dbReference>
<dbReference type="EMBL" id="CM000882">
    <property type="protein sequence ID" value="PNT68027.1"/>
    <property type="molecule type" value="Genomic_DNA"/>
</dbReference>
<dbReference type="SMART" id="SM00361">
    <property type="entry name" value="RRM_1"/>
    <property type="match status" value="1"/>
</dbReference>
<feature type="compositionally biased region" description="Basic and acidic residues" evidence="2">
    <location>
        <begin position="68"/>
        <end position="84"/>
    </location>
</feature>
<name>A0A0Q3Q8Y5_BRADI</name>
<dbReference type="EMBL" id="CM000882">
    <property type="protein sequence ID" value="KQJ98091.1"/>
    <property type="molecule type" value="Genomic_DNA"/>
</dbReference>
<reference evidence="5" key="2">
    <citation type="submission" date="2017-06" db="EMBL/GenBank/DDBJ databases">
        <title>WGS assembly of Brachypodium distachyon.</title>
        <authorList>
            <consortium name="The International Brachypodium Initiative"/>
            <person name="Lucas S."/>
            <person name="Harmon-Smith M."/>
            <person name="Lail K."/>
            <person name="Tice H."/>
            <person name="Grimwood J."/>
            <person name="Bruce D."/>
            <person name="Barry K."/>
            <person name="Shu S."/>
            <person name="Lindquist E."/>
            <person name="Wang M."/>
            <person name="Pitluck S."/>
            <person name="Vogel J.P."/>
            <person name="Garvin D.F."/>
            <person name="Mockler T.C."/>
            <person name="Schmutz J."/>
            <person name="Rokhsar D."/>
            <person name="Bevan M.W."/>
        </authorList>
    </citation>
    <scope>NUCLEOTIDE SEQUENCE</scope>
    <source>
        <strain evidence="5">Bd21</strain>
    </source>
</reference>
<dbReference type="Gene3D" id="3.30.70.330">
    <property type="match status" value="1"/>
</dbReference>
<dbReference type="InterPro" id="IPR035979">
    <property type="entry name" value="RBD_domain_sf"/>
</dbReference>
<dbReference type="EnsemblPlants" id="KQJ98089">
    <property type="protein sequence ID" value="KQJ98089"/>
    <property type="gene ID" value="BRADI_3g34860v3"/>
</dbReference>
<dbReference type="InterPro" id="IPR000504">
    <property type="entry name" value="RRM_dom"/>
</dbReference>
<feature type="transmembrane region" description="Helical" evidence="3">
    <location>
        <begin position="175"/>
        <end position="200"/>
    </location>
</feature>
<dbReference type="Pfam" id="PF00076">
    <property type="entry name" value="RRM_1"/>
    <property type="match status" value="1"/>
</dbReference>
<proteinExistence type="predicted"/>
<reference evidence="5 6" key="1">
    <citation type="journal article" date="2010" name="Nature">
        <title>Genome sequencing and analysis of the model grass Brachypodium distachyon.</title>
        <authorList>
            <consortium name="International Brachypodium Initiative"/>
        </authorList>
    </citation>
    <scope>NUCLEOTIDE SEQUENCE [LARGE SCALE GENOMIC DNA]</scope>
    <source>
        <strain evidence="5">Bd21</strain>
        <strain evidence="6">cv. Bd21</strain>
    </source>
</reference>
<organism evidence="5">
    <name type="scientific">Brachypodium distachyon</name>
    <name type="common">Purple false brome</name>
    <name type="synonym">Trachynia distachya</name>
    <dbReference type="NCBI Taxonomy" id="15368"/>
    <lineage>
        <taxon>Eukaryota</taxon>
        <taxon>Viridiplantae</taxon>
        <taxon>Streptophyta</taxon>
        <taxon>Embryophyta</taxon>
        <taxon>Tracheophyta</taxon>
        <taxon>Spermatophyta</taxon>
        <taxon>Magnoliopsida</taxon>
        <taxon>Liliopsida</taxon>
        <taxon>Poales</taxon>
        <taxon>Poaceae</taxon>
        <taxon>BOP clade</taxon>
        <taxon>Pooideae</taxon>
        <taxon>Stipodae</taxon>
        <taxon>Brachypodieae</taxon>
        <taxon>Brachypodium</taxon>
    </lineage>
</organism>
<dbReference type="SUPFAM" id="SSF54928">
    <property type="entry name" value="RNA-binding domain, RBD"/>
    <property type="match status" value="1"/>
</dbReference>
<dbReference type="InterPro" id="IPR003954">
    <property type="entry name" value="RRM_euk-type"/>
</dbReference>
<dbReference type="EnsemblPlants" id="PNT68027">
    <property type="protein sequence ID" value="PNT68027"/>
    <property type="gene ID" value="BRADI_3g34860v3"/>
</dbReference>
<dbReference type="EnsemblPlants" id="KQJ98091">
    <property type="protein sequence ID" value="KQJ98091"/>
    <property type="gene ID" value="BRADI_3g34860v3"/>
</dbReference>
<dbReference type="EMBL" id="CM000882">
    <property type="protein sequence ID" value="KQJ98089.1"/>
    <property type="molecule type" value="Genomic_DNA"/>
</dbReference>
<evidence type="ECO:0000256" key="3">
    <source>
        <dbReference type="SAM" id="Phobius"/>
    </source>
</evidence>
<feature type="compositionally biased region" description="Polar residues" evidence="2">
    <location>
        <begin position="12"/>
        <end position="22"/>
    </location>
</feature>
<dbReference type="SMART" id="SM00360">
    <property type="entry name" value="RRM"/>
    <property type="match status" value="1"/>
</dbReference>
<dbReference type="InterPro" id="IPR050441">
    <property type="entry name" value="RBM"/>
</dbReference>
<dbReference type="PROSITE" id="PS50102">
    <property type="entry name" value="RRM"/>
    <property type="match status" value="1"/>
</dbReference>
<evidence type="ECO:0000313" key="7">
    <source>
        <dbReference type="Proteomes" id="UP000008810"/>
    </source>
</evidence>
<feature type="domain" description="RRM" evidence="4">
    <location>
        <begin position="88"/>
        <end position="162"/>
    </location>
</feature>
<dbReference type="PANTHER" id="PTHR48034">
    <property type="entry name" value="TRANSFORMER-2 SEX-DETERMINING PROTEIN-RELATED"/>
    <property type="match status" value="1"/>
</dbReference>
<sequence>MSQLKEVRYTARSITPPLNRNGSSKSPPPVRRSASRSPPPKRNASRSPRPGRHSTSGSPRPRGRGRSRSRDRSPSRDKSEDDLRNPGNNLYVTGLSTRVTEAELEKFFSTEGKVKNCHVVLDPRTKESRGFAFVSMDTVEDARRCIKRLHRTVLEGRLVTVEKFAWCSTASTSTWLVHAMLTACAAVLLVLITTPTAFFFTACRLHLPHQHCLPSLHQPEGCCHLAILES</sequence>
<accession>A0A0Q3Q8Y5</accession>
<dbReference type="CDD" id="cd00590">
    <property type="entry name" value="RRM_SF"/>
    <property type="match status" value="1"/>
</dbReference>
<dbReference type="OrthoDB" id="6159137at2759"/>
<protein>
    <recommendedName>
        <fullName evidence="4">RRM domain-containing protein</fullName>
    </recommendedName>
</protein>
<keyword evidence="3" id="KW-0472">Membrane</keyword>
<dbReference type="Proteomes" id="UP000008810">
    <property type="component" value="Chromosome 3"/>
</dbReference>
<dbReference type="GO" id="GO:0003723">
    <property type="term" value="F:RNA binding"/>
    <property type="evidence" value="ECO:0007669"/>
    <property type="project" value="UniProtKB-UniRule"/>
</dbReference>
<evidence type="ECO:0000259" key="4">
    <source>
        <dbReference type="PROSITE" id="PS50102"/>
    </source>
</evidence>
<dbReference type="FunFam" id="3.30.70.330:FF:000850">
    <property type="entry name" value="Serine/arginine-rich splicing factor SR45a"/>
    <property type="match status" value="1"/>
</dbReference>
<dbReference type="Gramene" id="KQJ98089">
    <property type="protein sequence ID" value="KQJ98089"/>
    <property type="gene ID" value="BRADI_3g34860v3"/>
</dbReference>
<dbReference type="InterPro" id="IPR012677">
    <property type="entry name" value="Nucleotide-bd_a/b_plait_sf"/>
</dbReference>
<keyword evidence="3" id="KW-0812">Transmembrane</keyword>
<evidence type="ECO:0000313" key="5">
    <source>
        <dbReference type="EMBL" id="KQJ98089.1"/>
    </source>
</evidence>
<gene>
    <name evidence="6" type="primary">LOC100833800</name>
    <name evidence="5" type="ORF">BRADI_3g34860v3</name>
</gene>
<dbReference type="AlphaFoldDB" id="A0A0Q3Q8Y5"/>
<keyword evidence="1" id="KW-0694">RNA-binding</keyword>
<reference evidence="6" key="3">
    <citation type="submission" date="2018-08" db="UniProtKB">
        <authorList>
            <consortium name="EnsemblPlants"/>
        </authorList>
    </citation>
    <scope>IDENTIFICATION</scope>
    <source>
        <strain evidence="6">cv. Bd21</strain>
    </source>
</reference>
<dbReference type="ExpressionAtlas" id="A0A0Q3Q8Y5">
    <property type="expression patterns" value="baseline and differential"/>
</dbReference>
<evidence type="ECO:0000256" key="1">
    <source>
        <dbReference type="PROSITE-ProRule" id="PRU00176"/>
    </source>
</evidence>
<evidence type="ECO:0000256" key="2">
    <source>
        <dbReference type="SAM" id="MobiDB-lite"/>
    </source>
</evidence>